<dbReference type="VEuPathDB" id="PiroplasmaDB:BOVATA_002830"/>
<keyword evidence="7" id="KW-0325">Glycoprotein</keyword>
<evidence type="ECO:0000256" key="3">
    <source>
        <dbReference type="ARBA" id="ARBA00022475"/>
    </source>
</evidence>
<evidence type="ECO:0000259" key="9">
    <source>
        <dbReference type="PROSITE" id="PS51701"/>
    </source>
</evidence>
<comment type="subcellular location">
    <subcellularLocation>
        <location evidence="1">Cell membrane</location>
    </subcellularLocation>
    <subcellularLocation>
        <location evidence="2">Cell surface</location>
    </subcellularLocation>
</comment>
<dbReference type="InterPro" id="IPR038160">
    <property type="entry name" value="6_CYS_dom_sf"/>
</dbReference>
<evidence type="ECO:0000256" key="5">
    <source>
        <dbReference type="ARBA" id="ARBA00023136"/>
    </source>
</evidence>
<evidence type="ECO:0000313" key="11">
    <source>
        <dbReference type="Proteomes" id="UP000236319"/>
    </source>
</evidence>
<dbReference type="EMBL" id="BDSA01000001">
    <property type="protein sequence ID" value="GBE58790.1"/>
    <property type="molecule type" value="Genomic_DNA"/>
</dbReference>
<feature type="domain" description="6-Cys" evidence="9">
    <location>
        <begin position="830"/>
        <end position="961"/>
    </location>
</feature>
<dbReference type="PROSITE" id="PS51257">
    <property type="entry name" value="PROKAR_LIPOPROTEIN"/>
    <property type="match status" value="1"/>
</dbReference>
<evidence type="ECO:0000256" key="6">
    <source>
        <dbReference type="ARBA" id="ARBA00023157"/>
    </source>
</evidence>
<keyword evidence="4 8" id="KW-0732">Signal</keyword>
<keyword evidence="6" id="KW-1015">Disulfide bond</keyword>
<keyword evidence="3" id="KW-1003">Cell membrane</keyword>
<dbReference type="InterPro" id="IPR010884">
    <property type="entry name" value="6_CYS_dom"/>
</dbReference>
<dbReference type="Proteomes" id="UP000236319">
    <property type="component" value="Unassembled WGS sequence"/>
</dbReference>
<dbReference type="PROSITE" id="PS51701">
    <property type="entry name" value="6_CYS"/>
    <property type="match status" value="1"/>
</dbReference>
<evidence type="ECO:0000256" key="7">
    <source>
        <dbReference type="ARBA" id="ARBA00023180"/>
    </source>
</evidence>
<dbReference type="Pfam" id="PF07422">
    <property type="entry name" value="s48_45"/>
    <property type="match status" value="1"/>
</dbReference>
<evidence type="ECO:0000256" key="4">
    <source>
        <dbReference type="ARBA" id="ARBA00022729"/>
    </source>
</evidence>
<dbReference type="Gene3D" id="2.60.40.2860">
    <property type="match status" value="1"/>
</dbReference>
<organism evidence="10 11">
    <name type="scientific">Babesia ovata</name>
    <dbReference type="NCBI Taxonomy" id="189622"/>
    <lineage>
        <taxon>Eukaryota</taxon>
        <taxon>Sar</taxon>
        <taxon>Alveolata</taxon>
        <taxon>Apicomplexa</taxon>
        <taxon>Aconoidasida</taxon>
        <taxon>Piroplasmida</taxon>
        <taxon>Babesiidae</taxon>
        <taxon>Babesia</taxon>
    </lineage>
</organism>
<proteinExistence type="predicted"/>
<protein>
    <recommendedName>
        <fullName evidence="9">6-Cys domain-containing protein</fullName>
    </recommendedName>
</protein>
<dbReference type="GO" id="GO:0009986">
    <property type="term" value="C:cell surface"/>
    <property type="evidence" value="ECO:0007669"/>
    <property type="project" value="UniProtKB-SubCell"/>
</dbReference>
<evidence type="ECO:0000256" key="1">
    <source>
        <dbReference type="ARBA" id="ARBA00004236"/>
    </source>
</evidence>
<dbReference type="GeneID" id="39872560"/>
<dbReference type="RefSeq" id="XP_028865033.1">
    <property type="nucleotide sequence ID" value="XM_029009200.1"/>
</dbReference>
<reference evidence="10 11" key="1">
    <citation type="journal article" date="2017" name="BMC Genomics">
        <title>Whole-genome assembly of Babesia ovata and comparative genomics between closely related pathogens.</title>
        <authorList>
            <person name="Yamagishi J."/>
            <person name="Asada M."/>
            <person name="Hakimi H."/>
            <person name="Tanaka T.Q."/>
            <person name="Sugimoto C."/>
            <person name="Kawazu S."/>
        </authorList>
    </citation>
    <scope>NUCLEOTIDE SEQUENCE [LARGE SCALE GENOMIC DNA]</scope>
    <source>
        <strain evidence="10 11">Miyake</strain>
    </source>
</reference>
<accession>A0A2H6K725</accession>
<dbReference type="AlphaFoldDB" id="A0A2H6K725"/>
<keyword evidence="11" id="KW-1185">Reference proteome</keyword>
<name>A0A2H6K725_9APIC</name>
<comment type="caution">
    <text evidence="10">The sequence shown here is derived from an EMBL/GenBank/DDBJ whole genome shotgun (WGS) entry which is preliminary data.</text>
</comment>
<keyword evidence="5" id="KW-0472">Membrane</keyword>
<sequence length="961" mass="107290">MAKFSSSAALAFCAVALCSIVHLVAASCHFDYPRDLLSRNAFVACHEDVEVSYNATAMCPHRVNGTEYVWHPRSIKNGDDQINTYVGENEKLRSIPLSDVIRTEDRNPFIWLESGVSRTDIKFEKPSNRLVAITERRLIFICGPRSLVLNDALQRHIYHFSVTQPHKLPWAPSTPLTQEIANIGSGLGVYFLNRGRLHMPLQGCGSRPSPLFSLENEVAVDPVTGIRSCVADPMSESPIGFLCEGKVEPKECMKFLLDENGDVVSAPTPSYDRTSSFHRPWSVAKYFNDLEVRPFNGECRCISSETGHVKAKIEIRSKTDYVCDISSMIVRNRSQPIRGPWCSVVLHPGSTLTIRFPSEAVVSSSDNYSTQVLPIGEFETGFMPNDLSTLRQLASVHDFDIYEEILYHEAIAGDALELDVSQMSRGEVKLRYHLDKPLVLRHGTNSFNYHWTLKSRNKYVAKKIRATVNVAFAFTHHYGVIGCDRGTPSVFDPDISQKHCSAKSMGNGIGDVYECKAHIKEGFRQAGIYCRPNEELLPHNCESMGYDLYKNRMISIPVSVQIATPYPIQGLQLFSYYYDDDSPLSYACFCVDKLGYAKSRLAVESHHHDELRYLVRRGRVSHTLIPYILLPWREVGLSGEGLVPPASLMLNNIYRKSVTLQAGKTLSMTCAIIAVRSCDEELECDCLHPRIDENLPATWLPTQPEEFYYSMNETPDAIELIKVTYNDSLATTPGGFKVGYPSDKNGTKKNKLVMQTTLDAILISKDPLHMQNVPITFVCGKAPETSDLSVITGNRSTSKASAQPSSHVMGLSIGHTWNVVVVNVETTDPYMQGCGVTYESTDLFKPETPQLYDANGQPQFGCKIDLQAAKEAAFYCPAPYLLDPPNCFSQASVDGEVTNLGGLSSSLVASRSNHFVILRFDRFRVRPGETLRQTPPLECRCVTIKGVILSTIQIENYYSKY</sequence>
<gene>
    <name evidence="10" type="ORF">BOVATA_002830</name>
</gene>
<evidence type="ECO:0000256" key="2">
    <source>
        <dbReference type="ARBA" id="ARBA00004241"/>
    </source>
</evidence>
<feature type="chain" id="PRO_5014159501" description="6-Cys domain-containing protein" evidence="8">
    <location>
        <begin position="27"/>
        <end position="961"/>
    </location>
</feature>
<feature type="signal peptide" evidence="8">
    <location>
        <begin position="1"/>
        <end position="26"/>
    </location>
</feature>
<evidence type="ECO:0000313" key="10">
    <source>
        <dbReference type="EMBL" id="GBE58790.1"/>
    </source>
</evidence>
<dbReference type="OrthoDB" id="365660at2759"/>
<dbReference type="GO" id="GO:0005886">
    <property type="term" value="C:plasma membrane"/>
    <property type="evidence" value="ECO:0007669"/>
    <property type="project" value="UniProtKB-SubCell"/>
</dbReference>
<evidence type="ECO:0000256" key="8">
    <source>
        <dbReference type="SAM" id="SignalP"/>
    </source>
</evidence>